<evidence type="ECO:0000313" key="1">
    <source>
        <dbReference type="EMBL" id="KAL2870110.1"/>
    </source>
</evidence>
<protein>
    <submittedName>
        <fullName evidence="1">Uncharacterized protein</fullName>
    </submittedName>
</protein>
<keyword evidence="2" id="KW-1185">Reference proteome</keyword>
<comment type="caution">
    <text evidence="1">The sequence shown here is derived from an EMBL/GenBank/DDBJ whole genome shotgun (WGS) entry which is preliminary data.</text>
</comment>
<organism evidence="1 2">
    <name type="scientific">Aspergillus lucknowensis</name>
    <dbReference type="NCBI Taxonomy" id="176173"/>
    <lineage>
        <taxon>Eukaryota</taxon>
        <taxon>Fungi</taxon>
        <taxon>Dikarya</taxon>
        <taxon>Ascomycota</taxon>
        <taxon>Pezizomycotina</taxon>
        <taxon>Eurotiomycetes</taxon>
        <taxon>Eurotiomycetidae</taxon>
        <taxon>Eurotiales</taxon>
        <taxon>Aspergillaceae</taxon>
        <taxon>Aspergillus</taxon>
        <taxon>Aspergillus subgen. Nidulantes</taxon>
    </lineage>
</organism>
<gene>
    <name evidence="1" type="ORF">BJX67DRAFT_307320</name>
</gene>
<dbReference type="Proteomes" id="UP001610432">
    <property type="component" value="Unassembled WGS sequence"/>
</dbReference>
<sequence length="169" mass="18624">MGRTGDLILGDTTPPPLAQTHLKNISRHGKFGNLTGEGETEIWLNDGSECARCGLRLLDVEPLQKNPIAESAMNGEANRRSRTPRQQWLEIRAFDWIIMALLDHHQGSHGLGREGIRLCPSRSCLLHQALEEEGASGPFFQEGPRGKLVIAGPTLSLPSQGEERFSPLR</sequence>
<accession>A0ABR4LZY0</accession>
<proteinExistence type="predicted"/>
<name>A0ABR4LZY0_9EURO</name>
<dbReference type="EMBL" id="JBFXLQ010000007">
    <property type="protein sequence ID" value="KAL2870110.1"/>
    <property type="molecule type" value="Genomic_DNA"/>
</dbReference>
<dbReference type="GeneID" id="98142150"/>
<evidence type="ECO:0000313" key="2">
    <source>
        <dbReference type="Proteomes" id="UP001610432"/>
    </source>
</evidence>
<reference evidence="1 2" key="1">
    <citation type="submission" date="2024-07" db="EMBL/GenBank/DDBJ databases">
        <title>Section-level genome sequencing and comparative genomics of Aspergillus sections Usti and Cavernicolus.</title>
        <authorList>
            <consortium name="Lawrence Berkeley National Laboratory"/>
            <person name="Nybo J.L."/>
            <person name="Vesth T.C."/>
            <person name="Theobald S."/>
            <person name="Frisvad J.C."/>
            <person name="Larsen T.O."/>
            <person name="Kjaerboelling I."/>
            <person name="Rothschild-Mancinelli K."/>
            <person name="Lyhne E.K."/>
            <person name="Kogle M.E."/>
            <person name="Barry K."/>
            <person name="Clum A."/>
            <person name="Na H."/>
            <person name="Ledsgaard L."/>
            <person name="Lin J."/>
            <person name="Lipzen A."/>
            <person name="Kuo A."/>
            <person name="Riley R."/>
            <person name="Mondo S."/>
            <person name="Labutti K."/>
            <person name="Haridas S."/>
            <person name="Pangalinan J."/>
            <person name="Salamov A.A."/>
            <person name="Simmons B.A."/>
            <person name="Magnuson J.K."/>
            <person name="Chen J."/>
            <person name="Drula E."/>
            <person name="Henrissat B."/>
            <person name="Wiebenga A."/>
            <person name="Lubbers R.J."/>
            <person name="Gomes A.C."/>
            <person name="Macurrencykelacurrency M.R."/>
            <person name="Stajich J."/>
            <person name="Grigoriev I.V."/>
            <person name="Mortensen U.H."/>
            <person name="De Vries R.P."/>
            <person name="Baker S.E."/>
            <person name="Andersen M.R."/>
        </authorList>
    </citation>
    <scope>NUCLEOTIDE SEQUENCE [LARGE SCALE GENOMIC DNA]</scope>
    <source>
        <strain evidence="1 2">CBS 449.75</strain>
    </source>
</reference>
<dbReference type="RefSeq" id="XP_070889089.1">
    <property type="nucleotide sequence ID" value="XM_071027078.1"/>
</dbReference>